<evidence type="ECO:0000313" key="2">
    <source>
        <dbReference type="Proteomes" id="UP001149090"/>
    </source>
</evidence>
<dbReference type="Proteomes" id="UP001149090">
    <property type="component" value="Unassembled WGS sequence"/>
</dbReference>
<dbReference type="EMBL" id="JAPDFW010000073">
    <property type="protein sequence ID" value="KAJ5073611.1"/>
    <property type="molecule type" value="Genomic_DNA"/>
</dbReference>
<keyword evidence="2" id="KW-1185">Reference proteome</keyword>
<accession>A0A9Q0LHT7</accession>
<comment type="caution">
    <text evidence="1">The sequence shown here is derived from an EMBL/GenBank/DDBJ whole genome shotgun (WGS) entry which is preliminary data.</text>
</comment>
<name>A0A9Q0LHT7_ANAIG</name>
<gene>
    <name evidence="1" type="ORF">M0811_08448</name>
</gene>
<evidence type="ECO:0000313" key="1">
    <source>
        <dbReference type="EMBL" id="KAJ5073611.1"/>
    </source>
</evidence>
<proteinExistence type="predicted"/>
<dbReference type="AlphaFoldDB" id="A0A9Q0LHT7"/>
<sequence length="143" mass="16950">MNSRDQIIENSTERNFNETQEMHMQAEMNRNNNNYENNYENNGNRNLQNFFTKCSRNHSITRYLKKYFVKKKNKQITFSLCDMRKGTGNISLCPYYQIMDYLGVRSEFNNLSTGANSTKKNIFVISFLKMVTVKKPKKKSERA</sequence>
<protein>
    <submittedName>
        <fullName evidence="1">Uncharacterized protein</fullName>
    </submittedName>
</protein>
<organism evidence="1 2">
    <name type="scientific">Anaeramoeba ignava</name>
    <name type="common">Anaerobic marine amoeba</name>
    <dbReference type="NCBI Taxonomy" id="1746090"/>
    <lineage>
        <taxon>Eukaryota</taxon>
        <taxon>Metamonada</taxon>
        <taxon>Anaeramoebidae</taxon>
        <taxon>Anaeramoeba</taxon>
    </lineage>
</organism>
<reference evidence="1" key="1">
    <citation type="submission" date="2022-10" db="EMBL/GenBank/DDBJ databases">
        <title>Novel sulphate-reducing endosymbionts in the free-living metamonad Anaeramoeba.</title>
        <authorList>
            <person name="Jerlstrom-Hultqvist J."/>
            <person name="Cepicka I."/>
            <person name="Gallot-Lavallee L."/>
            <person name="Salas-Leiva D."/>
            <person name="Curtis B.A."/>
            <person name="Zahonova K."/>
            <person name="Pipaliya S."/>
            <person name="Dacks J."/>
            <person name="Roger A.J."/>
        </authorList>
    </citation>
    <scope>NUCLEOTIDE SEQUENCE</scope>
    <source>
        <strain evidence="1">BMAN</strain>
    </source>
</reference>